<dbReference type="Gene3D" id="3.40.710.10">
    <property type="entry name" value="DD-peptidase/beta-lactamase superfamily"/>
    <property type="match status" value="1"/>
</dbReference>
<dbReference type="Pfam" id="PF00144">
    <property type="entry name" value="Beta-lactamase"/>
    <property type="match status" value="1"/>
</dbReference>
<organism evidence="3 4">
    <name type="scientific">Algimonas ampicilliniresistens</name>
    <dbReference type="NCBI Taxonomy" id="1298735"/>
    <lineage>
        <taxon>Bacteria</taxon>
        <taxon>Pseudomonadati</taxon>
        <taxon>Pseudomonadota</taxon>
        <taxon>Alphaproteobacteria</taxon>
        <taxon>Maricaulales</taxon>
        <taxon>Robiginitomaculaceae</taxon>
        <taxon>Algimonas</taxon>
    </lineage>
</organism>
<feature type="chain" id="PRO_5046853794" description="Beta-lactamase-related domain-containing protein" evidence="1">
    <location>
        <begin position="20"/>
        <end position="396"/>
    </location>
</feature>
<dbReference type="InterPro" id="IPR012338">
    <property type="entry name" value="Beta-lactam/transpept-like"/>
</dbReference>
<accession>A0ABQ5VBX2</accession>
<comment type="caution">
    <text evidence="3">The sequence shown here is derived from an EMBL/GenBank/DDBJ whole genome shotgun (WGS) entry which is preliminary data.</text>
</comment>
<gene>
    <name evidence="3" type="ORF">GCM10007853_23560</name>
</gene>
<evidence type="ECO:0000259" key="2">
    <source>
        <dbReference type="Pfam" id="PF00144"/>
    </source>
</evidence>
<dbReference type="PANTHER" id="PTHR46825:SF9">
    <property type="entry name" value="BETA-LACTAMASE-RELATED DOMAIN-CONTAINING PROTEIN"/>
    <property type="match status" value="1"/>
</dbReference>
<protein>
    <recommendedName>
        <fullName evidence="2">Beta-lactamase-related domain-containing protein</fullName>
    </recommendedName>
</protein>
<dbReference type="EMBL" id="BSNK01000002">
    <property type="protein sequence ID" value="GLQ24482.1"/>
    <property type="molecule type" value="Genomic_DNA"/>
</dbReference>
<feature type="signal peptide" evidence="1">
    <location>
        <begin position="1"/>
        <end position="19"/>
    </location>
</feature>
<dbReference type="SUPFAM" id="SSF56601">
    <property type="entry name" value="beta-lactamase/transpeptidase-like"/>
    <property type="match status" value="1"/>
</dbReference>
<name>A0ABQ5VBX2_9PROT</name>
<evidence type="ECO:0000313" key="4">
    <source>
        <dbReference type="Proteomes" id="UP001161391"/>
    </source>
</evidence>
<dbReference type="InterPro" id="IPR050491">
    <property type="entry name" value="AmpC-like"/>
</dbReference>
<dbReference type="InterPro" id="IPR001466">
    <property type="entry name" value="Beta-lactam-related"/>
</dbReference>
<reference evidence="3" key="2">
    <citation type="submission" date="2023-01" db="EMBL/GenBank/DDBJ databases">
        <title>Draft genome sequence of Algimonas ampicilliniresistens strain NBRC 108219.</title>
        <authorList>
            <person name="Sun Q."/>
            <person name="Mori K."/>
        </authorList>
    </citation>
    <scope>NUCLEOTIDE SEQUENCE</scope>
    <source>
        <strain evidence="3">NBRC 108219</strain>
    </source>
</reference>
<feature type="domain" description="Beta-lactamase-related" evidence="2">
    <location>
        <begin position="62"/>
        <end position="365"/>
    </location>
</feature>
<dbReference type="Proteomes" id="UP001161391">
    <property type="component" value="Unassembled WGS sequence"/>
</dbReference>
<proteinExistence type="predicted"/>
<keyword evidence="1" id="KW-0732">Signal</keyword>
<keyword evidence="4" id="KW-1185">Reference proteome</keyword>
<dbReference type="PANTHER" id="PTHR46825">
    <property type="entry name" value="D-ALANYL-D-ALANINE-CARBOXYPEPTIDASE/ENDOPEPTIDASE AMPH"/>
    <property type="match status" value="1"/>
</dbReference>
<sequence length="396" mass="42179">MTFKIIAGLLLSACLASCTQGLDNEGPDELATSAIPSTSQLGSDFSATDTMLTEACATDVFSGIVTIVTPTDMIYSFACNGGATDDPTITSDTNFKLFSTSKQITATVIMQLIESGDLSLETSVSDFFAEAPQSWNDVTVRDLLIHSSGIPDLTLGLLQQYQSGVVQHTDAVELAISTAETSPDTSGTGSWTYNNFGYEMLAVIAAKTSGQPFDALVRMRVFEPAGMVHANMEQLDTKAGDMVAVPDDGLIQGYNGTAGARTETLSYSFVQQGAGAVHASASDMINYYRALSDGRLLSDDSRALRRAQTLTVSDATTVIPGWFITQTRDLETLSHSGGSNGYISWFGIIPERDVAIIMLSNYGDAPTRNIREVLFDDLLGPVSPVEVDAHNGAHND</sequence>
<evidence type="ECO:0000256" key="1">
    <source>
        <dbReference type="SAM" id="SignalP"/>
    </source>
</evidence>
<dbReference type="RefSeq" id="WP_284390929.1">
    <property type="nucleotide sequence ID" value="NZ_BSNK01000002.1"/>
</dbReference>
<reference evidence="3" key="1">
    <citation type="journal article" date="2014" name="Int. J. Syst. Evol. Microbiol.">
        <title>Complete genome of a new Firmicutes species belonging to the dominant human colonic microbiota ('Ruminococcus bicirculans') reveals two chromosomes and a selective capacity to utilize plant glucans.</title>
        <authorList>
            <consortium name="NISC Comparative Sequencing Program"/>
            <person name="Wegmann U."/>
            <person name="Louis P."/>
            <person name="Goesmann A."/>
            <person name="Henrissat B."/>
            <person name="Duncan S.H."/>
            <person name="Flint H.J."/>
        </authorList>
    </citation>
    <scope>NUCLEOTIDE SEQUENCE</scope>
    <source>
        <strain evidence="3">NBRC 108219</strain>
    </source>
</reference>
<evidence type="ECO:0000313" key="3">
    <source>
        <dbReference type="EMBL" id="GLQ24482.1"/>
    </source>
</evidence>